<evidence type="ECO:0000313" key="1">
    <source>
        <dbReference type="EMBL" id="CDM98259.1"/>
    </source>
</evidence>
<reference evidence="1 2" key="1">
    <citation type="submission" date="2014-02" db="EMBL/GenBank/DDBJ databases">
        <authorList>
            <person name="Genoscope - CEA"/>
        </authorList>
    </citation>
    <scope>NUCLEOTIDE SEQUENCE [LARGE SCALE GENOMIC DNA]</scope>
    <source>
        <strain evidence="1 2">PCC 8005</strain>
    </source>
</reference>
<dbReference type="InterPro" id="IPR005368">
    <property type="entry name" value="UPF0175"/>
</dbReference>
<gene>
    <name evidence="1" type="ORF">ARTHRO_60860</name>
</gene>
<dbReference type="Pfam" id="PF03683">
    <property type="entry name" value="UPF0175"/>
    <property type="match status" value="1"/>
</dbReference>
<protein>
    <submittedName>
        <fullName evidence="1">Uncharacterized protein</fullName>
    </submittedName>
</protein>
<keyword evidence="2" id="KW-1185">Reference proteome</keyword>
<organism evidence="1 2">
    <name type="scientific">Limnospira indica PCC 8005</name>
    <dbReference type="NCBI Taxonomy" id="376219"/>
    <lineage>
        <taxon>Bacteria</taxon>
        <taxon>Bacillati</taxon>
        <taxon>Cyanobacteriota</taxon>
        <taxon>Cyanophyceae</taxon>
        <taxon>Oscillatoriophycideae</taxon>
        <taxon>Oscillatoriales</taxon>
        <taxon>Sirenicapillariaceae</taxon>
        <taxon>Limnospira</taxon>
    </lineage>
</organism>
<dbReference type="EMBL" id="FO818640">
    <property type="protein sequence ID" value="CDM98259.1"/>
    <property type="molecule type" value="Genomic_DNA"/>
</dbReference>
<evidence type="ECO:0000313" key="2">
    <source>
        <dbReference type="Proteomes" id="UP000032946"/>
    </source>
</evidence>
<name>A0A9P1P1R2_9CYAN</name>
<sequence>MQLGAIAPPAAKIEAGDFSPGEFPMSLVIADDLVKASGFSENELLLEIVLMLFQQDKISLGKASELLGLHRTQFQQIISERGICVHYDIEEFQEDLKTLEETEWV</sequence>
<proteinExistence type="predicted"/>
<dbReference type="Proteomes" id="UP000032946">
    <property type="component" value="Chromosome"/>
</dbReference>
<accession>A0A9P1P1R2</accession>
<dbReference type="AlphaFoldDB" id="A0A9P1P1R2"/>